<proteinExistence type="predicted"/>
<dbReference type="Pfam" id="PF00072">
    <property type="entry name" value="Response_reg"/>
    <property type="match status" value="1"/>
</dbReference>
<dbReference type="InterPro" id="IPR011006">
    <property type="entry name" value="CheY-like_superfamily"/>
</dbReference>
<organism evidence="6 7">
    <name type="scientific">Microlunatus kandeliicorticis</name>
    <dbReference type="NCBI Taxonomy" id="1759536"/>
    <lineage>
        <taxon>Bacteria</taxon>
        <taxon>Bacillati</taxon>
        <taxon>Actinomycetota</taxon>
        <taxon>Actinomycetes</taxon>
        <taxon>Propionibacteriales</taxon>
        <taxon>Propionibacteriaceae</taxon>
        <taxon>Microlunatus</taxon>
    </lineage>
</organism>
<keyword evidence="3" id="KW-0804">Transcription</keyword>
<evidence type="ECO:0000256" key="4">
    <source>
        <dbReference type="PROSITE-ProRule" id="PRU00169"/>
    </source>
</evidence>
<gene>
    <name evidence="6" type="ORF">FHX74_000274</name>
</gene>
<feature type="domain" description="Response regulatory" evidence="5">
    <location>
        <begin position="6"/>
        <end position="122"/>
    </location>
</feature>
<evidence type="ECO:0000313" key="6">
    <source>
        <dbReference type="EMBL" id="MBA8792680.1"/>
    </source>
</evidence>
<comment type="caution">
    <text evidence="6">The sequence shown here is derived from an EMBL/GenBank/DDBJ whole genome shotgun (WGS) entry which is preliminary data.</text>
</comment>
<feature type="modified residue" description="4-aspartylphosphate" evidence="4">
    <location>
        <position position="57"/>
    </location>
</feature>
<reference evidence="6 7" key="1">
    <citation type="submission" date="2020-07" db="EMBL/GenBank/DDBJ databases">
        <title>Sequencing the genomes of 1000 actinobacteria strains.</title>
        <authorList>
            <person name="Klenk H.-P."/>
        </authorList>
    </citation>
    <scope>NUCLEOTIDE SEQUENCE [LARGE SCALE GENOMIC DNA]</scope>
    <source>
        <strain evidence="6 7">DSM 100723</strain>
    </source>
</reference>
<dbReference type="EMBL" id="JACGWT010000001">
    <property type="protein sequence ID" value="MBA8792680.1"/>
    <property type="molecule type" value="Genomic_DNA"/>
</dbReference>
<evidence type="ECO:0000256" key="1">
    <source>
        <dbReference type="ARBA" id="ARBA00023015"/>
    </source>
</evidence>
<evidence type="ECO:0000256" key="3">
    <source>
        <dbReference type="ARBA" id="ARBA00023163"/>
    </source>
</evidence>
<dbReference type="Proteomes" id="UP000523079">
    <property type="component" value="Unassembled WGS sequence"/>
</dbReference>
<dbReference type="InterPro" id="IPR039420">
    <property type="entry name" value="WalR-like"/>
</dbReference>
<dbReference type="PROSITE" id="PS50110">
    <property type="entry name" value="RESPONSE_REGULATORY"/>
    <property type="match status" value="1"/>
</dbReference>
<dbReference type="RefSeq" id="WP_182558299.1">
    <property type="nucleotide sequence ID" value="NZ_JACGWT010000001.1"/>
</dbReference>
<dbReference type="SMART" id="SM00448">
    <property type="entry name" value="REC"/>
    <property type="match status" value="1"/>
</dbReference>
<keyword evidence="1" id="KW-0805">Transcription regulation</keyword>
<protein>
    <submittedName>
        <fullName evidence="6">DNA-binding NarL/FixJ family response regulator</fullName>
    </submittedName>
</protein>
<dbReference type="InterPro" id="IPR001789">
    <property type="entry name" value="Sig_transdc_resp-reg_receiver"/>
</dbReference>
<name>A0A7W3IP93_9ACTN</name>
<keyword evidence="4" id="KW-0597">Phosphoprotein</keyword>
<evidence type="ECO:0000313" key="7">
    <source>
        <dbReference type="Proteomes" id="UP000523079"/>
    </source>
</evidence>
<evidence type="ECO:0000256" key="2">
    <source>
        <dbReference type="ARBA" id="ARBA00023125"/>
    </source>
</evidence>
<accession>A0A7W3IP93</accession>
<dbReference type="PANTHER" id="PTHR43214:SF24">
    <property type="entry name" value="TRANSCRIPTIONAL REGULATORY PROTEIN NARL-RELATED"/>
    <property type="match status" value="1"/>
</dbReference>
<dbReference type="GO" id="GO:0000160">
    <property type="term" value="P:phosphorelay signal transduction system"/>
    <property type="evidence" value="ECO:0007669"/>
    <property type="project" value="InterPro"/>
</dbReference>
<dbReference type="CDD" id="cd17535">
    <property type="entry name" value="REC_NarL-like"/>
    <property type="match status" value="1"/>
</dbReference>
<keyword evidence="2 6" id="KW-0238">DNA-binding</keyword>
<evidence type="ECO:0000259" key="5">
    <source>
        <dbReference type="PROSITE" id="PS50110"/>
    </source>
</evidence>
<dbReference type="PANTHER" id="PTHR43214">
    <property type="entry name" value="TWO-COMPONENT RESPONSE REGULATOR"/>
    <property type="match status" value="1"/>
</dbReference>
<dbReference type="GO" id="GO:0003677">
    <property type="term" value="F:DNA binding"/>
    <property type="evidence" value="ECO:0007669"/>
    <property type="project" value="UniProtKB-KW"/>
</dbReference>
<dbReference type="SUPFAM" id="SSF52172">
    <property type="entry name" value="CheY-like"/>
    <property type="match status" value="1"/>
</dbReference>
<dbReference type="InterPro" id="IPR058245">
    <property type="entry name" value="NreC/VraR/RcsB-like_REC"/>
</dbReference>
<dbReference type="AlphaFoldDB" id="A0A7W3IP93"/>
<keyword evidence="7" id="KW-1185">Reference proteome</keyword>
<sequence>MDAPIRVLVADDDPLARMLMVGRLGSEPGLEVVAEADDGAAVVARAAAARPDVVLLDFAMPDLDQHRVIGALSGAADGPAVILLTQFESDAVVDAALRAGARAQLVKTARQDELVRLIATVAAERR</sequence>
<dbReference type="Gene3D" id="3.40.50.2300">
    <property type="match status" value="1"/>
</dbReference>